<protein>
    <submittedName>
        <fullName evidence="1">Uncharacterized protein</fullName>
    </submittedName>
</protein>
<name>A0A0A8ZF87_ARUDO</name>
<reference evidence="1" key="1">
    <citation type="submission" date="2014-09" db="EMBL/GenBank/DDBJ databases">
        <authorList>
            <person name="Magalhaes I.L.F."/>
            <person name="Oliveira U."/>
            <person name="Santos F.R."/>
            <person name="Vidigal T.H.D.A."/>
            <person name="Brescovit A.D."/>
            <person name="Santos A.J."/>
        </authorList>
    </citation>
    <scope>NUCLEOTIDE SEQUENCE</scope>
    <source>
        <tissue evidence="1">Shoot tissue taken approximately 20 cm above the soil surface</tissue>
    </source>
</reference>
<sequence length="23" mass="2437">MMHAGGAALRHVMRDEAAARDGL</sequence>
<organism evidence="1">
    <name type="scientific">Arundo donax</name>
    <name type="common">Giant reed</name>
    <name type="synonym">Donax arundinaceus</name>
    <dbReference type="NCBI Taxonomy" id="35708"/>
    <lineage>
        <taxon>Eukaryota</taxon>
        <taxon>Viridiplantae</taxon>
        <taxon>Streptophyta</taxon>
        <taxon>Embryophyta</taxon>
        <taxon>Tracheophyta</taxon>
        <taxon>Spermatophyta</taxon>
        <taxon>Magnoliopsida</taxon>
        <taxon>Liliopsida</taxon>
        <taxon>Poales</taxon>
        <taxon>Poaceae</taxon>
        <taxon>PACMAD clade</taxon>
        <taxon>Arundinoideae</taxon>
        <taxon>Arundineae</taxon>
        <taxon>Arundo</taxon>
    </lineage>
</organism>
<dbReference type="AlphaFoldDB" id="A0A0A8ZF87"/>
<dbReference type="EMBL" id="GBRH01261552">
    <property type="protein sequence ID" value="JAD36343.1"/>
    <property type="molecule type" value="Transcribed_RNA"/>
</dbReference>
<reference evidence="1" key="2">
    <citation type="journal article" date="2015" name="Data Brief">
        <title>Shoot transcriptome of the giant reed, Arundo donax.</title>
        <authorList>
            <person name="Barrero R.A."/>
            <person name="Guerrero F.D."/>
            <person name="Moolhuijzen P."/>
            <person name="Goolsby J.A."/>
            <person name="Tidwell J."/>
            <person name="Bellgard S.E."/>
            <person name="Bellgard M.I."/>
        </authorList>
    </citation>
    <scope>NUCLEOTIDE SEQUENCE</scope>
    <source>
        <tissue evidence="1">Shoot tissue taken approximately 20 cm above the soil surface</tissue>
    </source>
</reference>
<evidence type="ECO:0000313" key="1">
    <source>
        <dbReference type="EMBL" id="JAD36343.1"/>
    </source>
</evidence>
<accession>A0A0A8ZF87</accession>
<proteinExistence type="predicted"/>